<name>A0AAV7P0S6_PLEWA</name>
<reference evidence="1" key="1">
    <citation type="journal article" date="2022" name="bioRxiv">
        <title>Sequencing and chromosome-scale assembly of the giantPleurodeles waltlgenome.</title>
        <authorList>
            <person name="Brown T."/>
            <person name="Elewa A."/>
            <person name="Iarovenko S."/>
            <person name="Subramanian E."/>
            <person name="Araus A.J."/>
            <person name="Petzold A."/>
            <person name="Susuki M."/>
            <person name="Suzuki K.-i.T."/>
            <person name="Hayashi T."/>
            <person name="Toyoda A."/>
            <person name="Oliveira C."/>
            <person name="Osipova E."/>
            <person name="Leigh N.D."/>
            <person name="Simon A."/>
            <person name="Yun M.H."/>
        </authorList>
    </citation>
    <scope>NUCLEOTIDE SEQUENCE</scope>
    <source>
        <strain evidence="1">20211129_DDA</strain>
        <tissue evidence="1">Liver</tissue>
    </source>
</reference>
<dbReference type="AlphaFoldDB" id="A0AAV7P0S6"/>
<keyword evidence="2" id="KW-1185">Reference proteome</keyword>
<sequence length="82" mass="9854">MRLKADTIREKISWKTKAHAVKRKWRRMRITGTVVRTQHSFLKIPFMLKQLRQQLQRYTAAEKVWSASAFLEEALSNIVRRQ</sequence>
<evidence type="ECO:0000313" key="1">
    <source>
        <dbReference type="EMBL" id="KAJ1121898.1"/>
    </source>
</evidence>
<comment type="caution">
    <text evidence="1">The sequence shown here is derived from an EMBL/GenBank/DDBJ whole genome shotgun (WGS) entry which is preliminary data.</text>
</comment>
<dbReference type="Proteomes" id="UP001066276">
    <property type="component" value="Chromosome 7"/>
</dbReference>
<protein>
    <submittedName>
        <fullName evidence="1">Uncharacterized protein</fullName>
    </submittedName>
</protein>
<evidence type="ECO:0000313" key="2">
    <source>
        <dbReference type="Proteomes" id="UP001066276"/>
    </source>
</evidence>
<gene>
    <name evidence="1" type="ORF">NDU88_000407</name>
</gene>
<proteinExistence type="predicted"/>
<organism evidence="1 2">
    <name type="scientific">Pleurodeles waltl</name>
    <name type="common">Iberian ribbed newt</name>
    <dbReference type="NCBI Taxonomy" id="8319"/>
    <lineage>
        <taxon>Eukaryota</taxon>
        <taxon>Metazoa</taxon>
        <taxon>Chordata</taxon>
        <taxon>Craniata</taxon>
        <taxon>Vertebrata</taxon>
        <taxon>Euteleostomi</taxon>
        <taxon>Amphibia</taxon>
        <taxon>Batrachia</taxon>
        <taxon>Caudata</taxon>
        <taxon>Salamandroidea</taxon>
        <taxon>Salamandridae</taxon>
        <taxon>Pleurodelinae</taxon>
        <taxon>Pleurodeles</taxon>
    </lineage>
</organism>
<accession>A0AAV7P0S6</accession>
<dbReference type="EMBL" id="JANPWB010000011">
    <property type="protein sequence ID" value="KAJ1121898.1"/>
    <property type="molecule type" value="Genomic_DNA"/>
</dbReference>